<keyword evidence="3" id="KW-0804">Transcription</keyword>
<proteinExistence type="predicted"/>
<evidence type="ECO:0000256" key="1">
    <source>
        <dbReference type="ARBA" id="ARBA00023015"/>
    </source>
</evidence>
<reference evidence="6 7" key="1">
    <citation type="submission" date="2017-04" db="EMBL/GenBank/DDBJ databases">
        <title>Comparative genome analysis of Subtercola boreus.</title>
        <authorList>
            <person name="Cho Y.-J."/>
            <person name="Cho A."/>
            <person name="Kim O.-S."/>
            <person name="Lee J.-I."/>
        </authorList>
    </citation>
    <scope>NUCLEOTIDE SEQUENCE [LARGE SCALE GENOMIC DNA]</scope>
    <source>
        <strain evidence="6 7">P28004</strain>
    </source>
</reference>
<sequence length="192" mass="21277">MSRWEPNARDRLERAALELFDEQGFAETTVPQITARAGLTTRTFFRHFSDKREVLFGGEVDVPSLAARMITEAPAFLTPLQIIAGGFDAVAAAQFTGGMERFVARKKIIEQDAGLRERELQKQAALSDAIQQSFRDRGVDDLTAALVAHTTVTVFSVSIGRWMSLGGETPLPDLLRETLDSLRSIMVEPVWP</sequence>
<dbReference type="RefSeq" id="WP_116419491.1">
    <property type="nucleotide sequence ID" value="NZ_NBXC01000026.1"/>
</dbReference>
<dbReference type="GO" id="GO:0000976">
    <property type="term" value="F:transcription cis-regulatory region binding"/>
    <property type="evidence" value="ECO:0007669"/>
    <property type="project" value="TreeGrafter"/>
</dbReference>
<accession>A0A3E0WAJ6</accession>
<dbReference type="AlphaFoldDB" id="A0A3E0WAJ6"/>
<name>A0A3E0WAJ6_9MICO</name>
<organism evidence="6 7">
    <name type="scientific">Subtercola boreus</name>
    <dbReference type="NCBI Taxonomy" id="120213"/>
    <lineage>
        <taxon>Bacteria</taxon>
        <taxon>Bacillati</taxon>
        <taxon>Actinomycetota</taxon>
        <taxon>Actinomycetes</taxon>
        <taxon>Micrococcales</taxon>
        <taxon>Microbacteriaceae</taxon>
        <taxon>Subtercola</taxon>
    </lineage>
</organism>
<dbReference type="InterPro" id="IPR009057">
    <property type="entry name" value="Homeodomain-like_sf"/>
</dbReference>
<evidence type="ECO:0000259" key="5">
    <source>
        <dbReference type="PROSITE" id="PS50977"/>
    </source>
</evidence>
<dbReference type="OrthoDB" id="4746440at2"/>
<comment type="caution">
    <text evidence="6">The sequence shown here is derived from an EMBL/GenBank/DDBJ whole genome shotgun (WGS) entry which is preliminary data.</text>
</comment>
<dbReference type="PANTHER" id="PTHR30055:SF238">
    <property type="entry name" value="MYCOFACTOCIN BIOSYNTHESIS TRANSCRIPTIONAL REGULATOR MFTR-RELATED"/>
    <property type="match status" value="1"/>
</dbReference>
<dbReference type="InterPro" id="IPR023772">
    <property type="entry name" value="DNA-bd_HTH_TetR-type_CS"/>
</dbReference>
<evidence type="ECO:0000256" key="2">
    <source>
        <dbReference type="ARBA" id="ARBA00023125"/>
    </source>
</evidence>
<feature type="DNA-binding region" description="H-T-H motif" evidence="4">
    <location>
        <begin position="29"/>
        <end position="48"/>
    </location>
</feature>
<dbReference type="SUPFAM" id="SSF46689">
    <property type="entry name" value="Homeodomain-like"/>
    <property type="match status" value="1"/>
</dbReference>
<dbReference type="EMBL" id="NBXE01000030">
    <property type="protein sequence ID" value="RFA25719.1"/>
    <property type="molecule type" value="Genomic_DNA"/>
</dbReference>
<feature type="domain" description="HTH tetR-type" evidence="5">
    <location>
        <begin position="6"/>
        <end position="66"/>
    </location>
</feature>
<keyword evidence="1" id="KW-0805">Transcription regulation</keyword>
<dbReference type="PROSITE" id="PS50977">
    <property type="entry name" value="HTH_TETR_2"/>
    <property type="match status" value="1"/>
</dbReference>
<evidence type="ECO:0000256" key="3">
    <source>
        <dbReference type="ARBA" id="ARBA00023163"/>
    </source>
</evidence>
<dbReference type="Proteomes" id="UP000257080">
    <property type="component" value="Unassembled WGS sequence"/>
</dbReference>
<dbReference type="PRINTS" id="PR00455">
    <property type="entry name" value="HTHTETR"/>
</dbReference>
<dbReference type="Gene3D" id="1.10.357.10">
    <property type="entry name" value="Tetracycline Repressor, domain 2"/>
    <property type="match status" value="1"/>
</dbReference>
<dbReference type="PANTHER" id="PTHR30055">
    <property type="entry name" value="HTH-TYPE TRANSCRIPTIONAL REGULATOR RUTR"/>
    <property type="match status" value="1"/>
</dbReference>
<keyword evidence="2 4" id="KW-0238">DNA-binding</keyword>
<protein>
    <submittedName>
        <fullName evidence="6">TetR family transcriptional regulator</fullName>
    </submittedName>
</protein>
<dbReference type="GO" id="GO:0003700">
    <property type="term" value="F:DNA-binding transcription factor activity"/>
    <property type="evidence" value="ECO:0007669"/>
    <property type="project" value="TreeGrafter"/>
</dbReference>
<evidence type="ECO:0000313" key="6">
    <source>
        <dbReference type="EMBL" id="RFA25719.1"/>
    </source>
</evidence>
<dbReference type="InterPro" id="IPR001647">
    <property type="entry name" value="HTH_TetR"/>
</dbReference>
<gene>
    <name evidence="6" type="ORF">B7R25_13505</name>
</gene>
<dbReference type="Pfam" id="PF00440">
    <property type="entry name" value="TetR_N"/>
    <property type="match status" value="1"/>
</dbReference>
<dbReference type="PROSITE" id="PS01081">
    <property type="entry name" value="HTH_TETR_1"/>
    <property type="match status" value="1"/>
</dbReference>
<evidence type="ECO:0000256" key="4">
    <source>
        <dbReference type="PROSITE-ProRule" id="PRU00335"/>
    </source>
</evidence>
<dbReference type="InterPro" id="IPR050109">
    <property type="entry name" value="HTH-type_TetR-like_transc_reg"/>
</dbReference>
<evidence type="ECO:0000313" key="7">
    <source>
        <dbReference type="Proteomes" id="UP000257080"/>
    </source>
</evidence>